<feature type="transmembrane region" description="Helical" evidence="2">
    <location>
        <begin position="390"/>
        <end position="411"/>
    </location>
</feature>
<reference evidence="3" key="1">
    <citation type="submission" date="2020-06" db="EMBL/GenBank/DDBJ databases">
        <title>Paenibacillus sp. nov., isolated from soil.</title>
        <authorList>
            <person name="Seo Y.L."/>
        </authorList>
    </citation>
    <scope>NUCLEOTIDE SEQUENCE [LARGE SCALE GENOMIC DNA]</scope>
    <source>
        <strain evidence="3">JW14</strain>
    </source>
</reference>
<keyword evidence="4" id="KW-1185">Reference proteome</keyword>
<dbReference type="Proteomes" id="UP000564806">
    <property type="component" value="Unassembled WGS sequence"/>
</dbReference>
<evidence type="ECO:0000256" key="1">
    <source>
        <dbReference type="ARBA" id="ARBA00004651"/>
    </source>
</evidence>
<comment type="subcellular location">
    <subcellularLocation>
        <location evidence="1">Cell membrane</location>
        <topology evidence="1">Multi-pass membrane protein</topology>
    </subcellularLocation>
</comment>
<organism evidence="3 4">
    <name type="scientific">Paenibacillus agri</name>
    <dbReference type="NCBI Taxonomy" id="2744309"/>
    <lineage>
        <taxon>Bacteria</taxon>
        <taxon>Bacillati</taxon>
        <taxon>Bacillota</taxon>
        <taxon>Bacilli</taxon>
        <taxon>Bacillales</taxon>
        <taxon>Paenibacillaceae</taxon>
        <taxon>Paenibacillus</taxon>
    </lineage>
</organism>
<feature type="transmembrane region" description="Helical" evidence="2">
    <location>
        <begin position="44"/>
        <end position="66"/>
    </location>
</feature>
<sequence length="424" mass="45997">MKRQLNARHVYSFMGFWTSLASATMFTTYAVYQVITLGLSPLQLLMVGAVLELTVLIFEGITGVIADVYSRKWSVIIGMFILGVGFVVEGSVQALESSVPLLSAFAWLLVSQVFFGIGYTFTSGADIAWIVDEVGEQEAGRVFLTAKRLSLFGTLAGIGISVGLSTIQSNLPYVAAGLMYLVLGLFLIRYMRETKFVRPEKSEGTPFAHLKNMKGAWLSGAGMIRRHPVLLMLLLVTVFSGAASEGYDRLWQAHLITDIGFPEGITASVAVWVGLIALLSTLVSLPVVWLAEKKLDINSRPLILFSLIVLTALRIGAILLMAFAPGFGWALAAVLLHDTVMTLNGPIYNTWLNQHIESKSRATVISMMSQSDALGQSAGGPLVGWIGNRLSVRASIVASAVLLTPVLGLFARQIRDRAAEKQRE</sequence>
<dbReference type="InterPro" id="IPR011701">
    <property type="entry name" value="MFS"/>
</dbReference>
<feature type="transmembrane region" description="Helical" evidence="2">
    <location>
        <begin position="104"/>
        <end position="129"/>
    </location>
</feature>
<keyword evidence="2" id="KW-0812">Transmembrane</keyword>
<dbReference type="GO" id="GO:0005886">
    <property type="term" value="C:plasma membrane"/>
    <property type="evidence" value="ECO:0007669"/>
    <property type="project" value="UniProtKB-SubCell"/>
</dbReference>
<dbReference type="RefSeq" id="WP_175372788.1">
    <property type="nucleotide sequence ID" value="NZ_JABWCS010000214.1"/>
</dbReference>
<evidence type="ECO:0000313" key="4">
    <source>
        <dbReference type="Proteomes" id="UP000564806"/>
    </source>
</evidence>
<feature type="transmembrane region" description="Helical" evidence="2">
    <location>
        <begin position="229"/>
        <end position="247"/>
    </location>
</feature>
<dbReference type="SUPFAM" id="SSF103473">
    <property type="entry name" value="MFS general substrate transporter"/>
    <property type="match status" value="1"/>
</dbReference>
<accession>A0A850EMG6</accession>
<feature type="transmembrane region" description="Helical" evidence="2">
    <location>
        <begin position="303"/>
        <end position="336"/>
    </location>
</feature>
<dbReference type="AlphaFoldDB" id="A0A850EMG6"/>
<dbReference type="Gene3D" id="1.20.1250.20">
    <property type="entry name" value="MFS general substrate transporter like domains"/>
    <property type="match status" value="1"/>
</dbReference>
<proteinExistence type="predicted"/>
<gene>
    <name evidence="3" type="ORF">HPT30_18235</name>
</gene>
<dbReference type="EMBL" id="JABWCS010000214">
    <property type="protein sequence ID" value="NUU62288.1"/>
    <property type="molecule type" value="Genomic_DNA"/>
</dbReference>
<dbReference type="GO" id="GO:0022857">
    <property type="term" value="F:transmembrane transporter activity"/>
    <property type="evidence" value="ECO:0007669"/>
    <property type="project" value="InterPro"/>
</dbReference>
<dbReference type="Pfam" id="PF07690">
    <property type="entry name" value="MFS_1"/>
    <property type="match status" value="1"/>
</dbReference>
<evidence type="ECO:0000313" key="3">
    <source>
        <dbReference type="EMBL" id="NUU62288.1"/>
    </source>
</evidence>
<evidence type="ECO:0000256" key="2">
    <source>
        <dbReference type="SAM" id="Phobius"/>
    </source>
</evidence>
<keyword evidence="2" id="KW-1133">Transmembrane helix</keyword>
<protein>
    <submittedName>
        <fullName evidence="3">MFS transporter</fullName>
    </submittedName>
</protein>
<comment type="caution">
    <text evidence="3">The sequence shown here is derived from an EMBL/GenBank/DDBJ whole genome shotgun (WGS) entry which is preliminary data.</text>
</comment>
<dbReference type="PANTHER" id="PTHR23530">
    <property type="entry name" value="TRANSPORT PROTEIN-RELATED"/>
    <property type="match status" value="1"/>
</dbReference>
<keyword evidence="2" id="KW-0472">Membrane</keyword>
<dbReference type="InterPro" id="IPR036259">
    <property type="entry name" value="MFS_trans_sf"/>
</dbReference>
<dbReference type="InterPro" id="IPR053160">
    <property type="entry name" value="MFS_DHA3_Transporter"/>
</dbReference>
<name>A0A850EMG6_9BACL</name>
<feature type="transmembrane region" description="Helical" evidence="2">
    <location>
        <begin position="267"/>
        <end position="291"/>
    </location>
</feature>
<dbReference type="PANTHER" id="PTHR23530:SF1">
    <property type="entry name" value="PERMEASE, MAJOR FACILITATOR SUPERFAMILY-RELATED"/>
    <property type="match status" value="1"/>
</dbReference>
<feature type="transmembrane region" description="Helical" evidence="2">
    <location>
        <begin position="149"/>
        <end position="167"/>
    </location>
</feature>
<feature type="transmembrane region" description="Helical" evidence="2">
    <location>
        <begin position="73"/>
        <end position="92"/>
    </location>
</feature>
<feature type="transmembrane region" description="Helical" evidence="2">
    <location>
        <begin position="173"/>
        <end position="191"/>
    </location>
</feature>
<feature type="transmembrane region" description="Helical" evidence="2">
    <location>
        <begin position="12"/>
        <end position="32"/>
    </location>
</feature>